<feature type="transmembrane region" description="Helical" evidence="6">
    <location>
        <begin position="43"/>
        <end position="66"/>
    </location>
</feature>
<sequence length="329" mass="34475">MTNATDRVSIRRKMGRLAPILPALTVSVAAAIAFILFPYDLAFLTRIVIMMIFVLSFDLILGYAGIATLGHAAMYGCGAYAAGLVSLHLASDPLIGLLAGAIAGAMIAWISGCVLLRAQGVALLMISIAVTMALQETASQARWFTGGADGLAGITVSPLLGMYEFDFVGQVAFIYSVCILIAVLIFCCILASSPFGLALRGIEGSASRMRAIGTPVYRRKVTVYVIAGAIAGIAGALAAQVTGLVGIEVFNFSLSADVMVMLIVGGTGRLYGALVGTLVFMVVHHIAAGIDPFNWLFVIGFMLLIIVFALPKGLVSLPDRLVTLLRSKP</sequence>
<gene>
    <name evidence="7" type="ORF">BMW22_41215</name>
</gene>
<dbReference type="PANTHER" id="PTHR30482">
    <property type="entry name" value="HIGH-AFFINITY BRANCHED-CHAIN AMINO ACID TRANSPORT SYSTEM PERMEASE"/>
    <property type="match status" value="1"/>
</dbReference>
<dbReference type="InterPro" id="IPR043428">
    <property type="entry name" value="LivM-like"/>
</dbReference>
<feature type="transmembrane region" description="Helical" evidence="6">
    <location>
        <begin position="17"/>
        <end position="37"/>
    </location>
</feature>
<proteinExistence type="predicted"/>
<dbReference type="PANTHER" id="PTHR30482:SF17">
    <property type="entry name" value="ABC TRANSPORTER ATP-BINDING PROTEIN"/>
    <property type="match status" value="1"/>
</dbReference>
<feature type="transmembrane region" description="Helical" evidence="6">
    <location>
        <begin position="221"/>
        <end position="239"/>
    </location>
</feature>
<keyword evidence="3 6" id="KW-0812">Transmembrane</keyword>
<evidence type="ECO:0000256" key="3">
    <source>
        <dbReference type="ARBA" id="ARBA00022692"/>
    </source>
</evidence>
<feature type="transmembrane region" description="Helical" evidence="6">
    <location>
        <begin position="97"/>
        <end position="130"/>
    </location>
</feature>
<evidence type="ECO:0000256" key="4">
    <source>
        <dbReference type="ARBA" id="ARBA00022989"/>
    </source>
</evidence>
<evidence type="ECO:0000313" key="8">
    <source>
        <dbReference type="Proteomes" id="UP000183050"/>
    </source>
</evidence>
<evidence type="ECO:0000256" key="2">
    <source>
        <dbReference type="ARBA" id="ARBA00022475"/>
    </source>
</evidence>
<accession>A0A1L3ZQ03</accession>
<keyword evidence="5 6" id="KW-0472">Membrane</keyword>
<dbReference type="GO" id="GO:0015658">
    <property type="term" value="F:branched-chain amino acid transmembrane transporter activity"/>
    <property type="evidence" value="ECO:0007669"/>
    <property type="project" value="InterPro"/>
</dbReference>
<dbReference type="Pfam" id="PF02653">
    <property type="entry name" value="BPD_transp_2"/>
    <property type="match status" value="1"/>
</dbReference>
<geneLocation type="plasmid" evidence="8">
    <name>unnamed8 sequence</name>
</geneLocation>
<evidence type="ECO:0000313" key="7">
    <source>
        <dbReference type="EMBL" id="API57701.1"/>
    </source>
</evidence>
<dbReference type="Proteomes" id="UP000183050">
    <property type="component" value="Plasmid unnamed8"/>
</dbReference>
<feature type="transmembrane region" description="Helical" evidence="6">
    <location>
        <begin position="142"/>
        <end position="160"/>
    </location>
</feature>
<dbReference type="RefSeq" id="WP_072642703.1">
    <property type="nucleotide sequence ID" value="NZ_CP018236.1"/>
</dbReference>
<protein>
    <submittedName>
        <fullName evidence="7">Branched-chain amino acid ABC transporter permease</fullName>
    </submittedName>
</protein>
<dbReference type="InterPro" id="IPR001851">
    <property type="entry name" value="ABC_transp_permease"/>
</dbReference>
<keyword evidence="7" id="KW-0614">Plasmid</keyword>
<dbReference type="EMBL" id="CP018236">
    <property type="protein sequence ID" value="API57701.1"/>
    <property type="molecule type" value="Genomic_DNA"/>
</dbReference>
<dbReference type="GO" id="GO:0005886">
    <property type="term" value="C:plasma membrane"/>
    <property type="evidence" value="ECO:0007669"/>
    <property type="project" value="UniProtKB-SubCell"/>
</dbReference>
<reference evidence="7 8" key="1">
    <citation type="submission" date="2016-11" db="EMBL/GenBank/DDBJ databases">
        <title>Rhizobium leguminosarum bv. viciae strain Vaf12 isolated from Vavilovia formosa root nodules from Russia, Dagestan.</title>
        <authorList>
            <person name="Kimeklis A."/>
        </authorList>
    </citation>
    <scope>NUCLEOTIDE SEQUENCE [LARGE SCALE GENOMIC DNA]</scope>
    <source>
        <strain evidence="7 8">Vaf-108</strain>
        <plasmid evidence="8">Plasmid unnamed8 sequence</plasmid>
    </source>
</reference>
<name>A0A1L3ZQ03_RHILE</name>
<evidence type="ECO:0000256" key="6">
    <source>
        <dbReference type="SAM" id="Phobius"/>
    </source>
</evidence>
<evidence type="ECO:0000256" key="1">
    <source>
        <dbReference type="ARBA" id="ARBA00004651"/>
    </source>
</evidence>
<dbReference type="AlphaFoldDB" id="A0A1L3ZQ03"/>
<comment type="subcellular location">
    <subcellularLocation>
        <location evidence="1">Cell membrane</location>
        <topology evidence="1">Multi-pass membrane protein</topology>
    </subcellularLocation>
</comment>
<feature type="transmembrane region" description="Helical" evidence="6">
    <location>
        <begin position="172"/>
        <end position="200"/>
    </location>
</feature>
<dbReference type="CDD" id="cd06581">
    <property type="entry name" value="TM_PBP1_LivM_like"/>
    <property type="match status" value="1"/>
</dbReference>
<evidence type="ECO:0000256" key="5">
    <source>
        <dbReference type="ARBA" id="ARBA00023136"/>
    </source>
</evidence>
<feature type="transmembrane region" description="Helical" evidence="6">
    <location>
        <begin position="293"/>
        <end position="310"/>
    </location>
</feature>
<keyword evidence="4 6" id="KW-1133">Transmembrane helix</keyword>
<feature type="transmembrane region" description="Helical" evidence="6">
    <location>
        <begin position="73"/>
        <end position="91"/>
    </location>
</feature>
<keyword evidence="2" id="KW-1003">Cell membrane</keyword>
<organism evidence="7 8">
    <name type="scientific">Rhizobium leguminosarum</name>
    <dbReference type="NCBI Taxonomy" id="384"/>
    <lineage>
        <taxon>Bacteria</taxon>
        <taxon>Pseudomonadati</taxon>
        <taxon>Pseudomonadota</taxon>
        <taxon>Alphaproteobacteria</taxon>
        <taxon>Hyphomicrobiales</taxon>
        <taxon>Rhizobiaceae</taxon>
        <taxon>Rhizobium/Agrobacterium group</taxon>
        <taxon>Rhizobium</taxon>
    </lineage>
</organism>